<evidence type="ECO:0000256" key="2">
    <source>
        <dbReference type="ARBA" id="ARBA00009172"/>
    </source>
</evidence>
<gene>
    <name evidence="8" type="ORF">R5R35_007335</name>
</gene>
<feature type="transmembrane region" description="Helical" evidence="7">
    <location>
        <begin position="256"/>
        <end position="278"/>
    </location>
</feature>
<feature type="compositionally biased region" description="Polar residues" evidence="6">
    <location>
        <begin position="102"/>
        <end position="133"/>
    </location>
</feature>
<name>A0AAN9VKR9_9ORTH</name>
<feature type="transmembrane region" description="Helical" evidence="7">
    <location>
        <begin position="224"/>
        <end position="244"/>
    </location>
</feature>
<evidence type="ECO:0000256" key="6">
    <source>
        <dbReference type="SAM" id="MobiDB-lite"/>
    </source>
</evidence>
<evidence type="ECO:0000256" key="3">
    <source>
        <dbReference type="ARBA" id="ARBA00022692"/>
    </source>
</evidence>
<dbReference type="InterPro" id="IPR051951">
    <property type="entry name" value="UNC-93_regulatory"/>
</dbReference>
<dbReference type="GO" id="GO:0055120">
    <property type="term" value="C:striated muscle dense body"/>
    <property type="evidence" value="ECO:0007669"/>
    <property type="project" value="TreeGrafter"/>
</dbReference>
<evidence type="ECO:0000256" key="4">
    <source>
        <dbReference type="ARBA" id="ARBA00022989"/>
    </source>
</evidence>
<evidence type="ECO:0000256" key="7">
    <source>
        <dbReference type="SAM" id="Phobius"/>
    </source>
</evidence>
<comment type="similarity">
    <text evidence="2">Belongs to the unc-93 family.</text>
</comment>
<keyword evidence="3 7" id="KW-0812">Transmembrane</keyword>
<evidence type="ECO:0000256" key="1">
    <source>
        <dbReference type="ARBA" id="ARBA00004141"/>
    </source>
</evidence>
<dbReference type="InterPro" id="IPR036259">
    <property type="entry name" value="MFS_trans_sf"/>
</dbReference>
<feature type="transmembrane region" description="Helical" evidence="7">
    <location>
        <begin position="629"/>
        <end position="646"/>
    </location>
</feature>
<reference evidence="8 9" key="1">
    <citation type="submission" date="2024-03" db="EMBL/GenBank/DDBJ databases">
        <title>The genome assembly and annotation of the cricket Gryllus longicercus Weissman &amp; Gray.</title>
        <authorList>
            <person name="Szrajer S."/>
            <person name="Gray D."/>
            <person name="Ylla G."/>
        </authorList>
    </citation>
    <scope>NUCLEOTIDE SEQUENCE [LARGE SCALE GENOMIC DNA]</scope>
    <source>
        <strain evidence="8">DAG 2021-001</strain>
        <tissue evidence="8">Whole body minus gut</tissue>
    </source>
</reference>
<dbReference type="PANTHER" id="PTHR19444:SF13">
    <property type="entry name" value="PROTEIN UNC-93 HOMOLOG A"/>
    <property type="match status" value="1"/>
</dbReference>
<feature type="region of interest" description="Disordered" evidence="6">
    <location>
        <begin position="1"/>
        <end position="157"/>
    </location>
</feature>
<dbReference type="GO" id="GO:0005886">
    <property type="term" value="C:plasma membrane"/>
    <property type="evidence" value="ECO:0007669"/>
    <property type="project" value="TreeGrafter"/>
</dbReference>
<proteinExistence type="inferred from homology"/>
<keyword evidence="5 7" id="KW-0472">Membrane</keyword>
<feature type="transmembrane region" description="Helical" evidence="7">
    <location>
        <begin position="566"/>
        <end position="584"/>
    </location>
</feature>
<dbReference type="Gene3D" id="1.20.1250.20">
    <property type="entry name" value="MFS general substrate transporter like domains"/>
    <property type="match status" value="1"/>
</dbReference>
<dbReference type="GO" id="GO:0043266">
    <property type="term" value="P:regulation of potassium ion transport"/>
    <property type="evidence" value="ECO:0007669"/>
    <property type="project" value="TreeGrafter"/>
</dbReference>
<dbReference type="SUPFAM" id="SSF103473">
    <property type="entry name" value="MFS general substrate transporter"/>
    <property type="match status" value="1"/>
</dbReference>
<evidence type="ECO:0000313" key="9">
    <source>
        <dbReference type="Proteomes" id="UP001378592"/>
    </source>
</evidence>
<feature type="transmembrane region" description="Helical" evidence="7">
    <location>
        <begin position="417"/>
        <end position="439"/>
    </location>
</feature>
<dbReference type="AlphaFoldDB" id="A0AAN9VKR9"/>
<feature type="transmembrane region" description="Helical" evidence="7">
    <location>
        <begin position="605"/>
        <end position="623"/>
    </location>
</feature>
<feature type="transmembrane region" description="Helical" evidence="7">
    <location>
        <begin position="540"/>
        <end position="560"/>
    </location>
</feature>
<protein>
    <recommendedName>
        <fullName evidence="10">UNC93-like protein</fullName>
    </recommendedName>
</protein>
<dbReference type="GO" id="GO:0015459">
    <property type="term" value="F:potassium channel regulator activity"/>
    <property type="evidence" value="ECO:0007669"/>
    <property type="project" value="TreeGrafter"/>
</dbReference>
<evidence type="ECO:0008006" key="10">
    <source>
        <dbReference type="Google" id="ProtNLM"/>
    </source>
</evidence>
<keyword evidence="9" id="KW-1185">Reference proteome</keyword>
<feature type="transmembrane region" description="Helical" evidence="7">
    <location>
        <begin position="309"/>
        <end position="333"/>
    </location>
</feature>
<sequence length="659" mass="69487">MASDNPGFVDTENTTAPRHVRRVERVVDTTPQIAEPSGVDEKNDSSALPAALAEDNATRTEAVEHGGLQDLTERLGPTVEGDETGTHLSSTQGEAHKAGQLVSGSPVNGSPKNESPANGSPVNRSPKNESPANGSLAYRKTRNGPASVTSDPAENGKVANGLNGAALNGAMCHSKAEGTGDAGNGLNGALALNKGKADGDGGVGEQGGAPAYPAGEAGRMLRNAVGVGVVFMVHFTATLGVTHLQSSVNKEQGLGTSALAAQYAGLVLSSLVLAVFIISKLGCKWTIVMAILCNVPYMVAQIYPHMYTLVPAAFLMGLAVAPLWSAKCTYLCVVSEARAALTGRALSAVRDQVIGVFFMVFLLSMVWGNLVSSLVLSHGESSPTNASVQGLCGVDFCPNSDAAKDNPNLERPPQEKITLIIGIYIGFMLLAALIAACYVDSLKRYSEGQRASSASGLSTRGLLTATLALHRRREMLLLVPLSLWLGVDYAFIEAEYTASFVACAWGIQNIGYVIICYGLLNSGMALATGWIVARAGRRPVVLCAAVMHAALMGGVLAWRPSPDHKLLFFVVAAIWGAADGHWAVQLNSLYAILFPNMEEAAYSNFRLWQSIGFVIAFSYSHYLCTVYKLYIVLALLVVGVAGYLGIEYTRPHKARLTDG</sequence>
<evidence type="ECO:0000256" key="5">
    <source>
        <dbReference type="ARBA" id="ARBA00023136"/>
    </source>
</evidence>
<dbReference type="Pfam" id="PF05978">
    <property type="entry name" value="UNC-93"/>
    <property type="match status" value="1"/>
</dbReference>
<feature type="transmembrane region" description="Helical" evidence="7">
    <location>
        <begin position="512"/>
        <end position="533"/>
    </location>
</feature>
<evidence type="ECO:0000313" key="8">
    <source>
        <dbReference type="EMBL" id="KAK7864566.1"/>
    </source>
</evidence>
<accession>A0AAN9VKR9</accession>
<dbReference type="GO" id="GO:0006937">
    <property type="term" value="P:regulation of muscle contraction"/>
    <property type="evidence" value="ECO:0007669"/>
    <property type="project" value="TreeGrafter"/>
</dbReference>
<organism evidence="8 9">
    <name type="scientific">Gryllus longicercus</name>
    <dbReference type="NCBI Taxonomy" id="2509291"/>
    <lineage>
        <taxon>Eukaryota</taxon>
        <taxon>Metazoa</taxon>
        <taxon>Ecdysozoa</taxon>
        <taxon>Arthropoda</taxon>
        <taxon>Hexapoda</taxon>
        <taxon>Insecta</taxon>
        <taxon>Pterygota</taxon>
        <taxon>Neoptera</taxon>
        <taxon>Polyneoptera</taxon>
        <taxon>Orthoptera</taxon>
        <taxon>Ensifera</taxon>
        <taxon>Gryllidea</taxon>
        <taxon>Grylloidea</taxon>
        <taxon>Gryllidae</taxon>
        <taxon>Gryllinae</taxon>
        <taxon>Gryllus</taxon>
    </lineage>
</organism>
<dbReference type="PANTHER" id="PTHR19444">
    <property type="entry name" value="UNC-93 RELATED"/>
    <property type="match status" value="1"/>
</dbReference>
<dbReference type="EMBL" id="JAZDUA010000200">
    <property type="protein sequence ID" value="KAK7864566.1"/>
    <property type="molecule type" value="Genomic_DNA"/>
</dbReference>
<comment type="subcellular location">
    <subcellularLocation>
        <location evidence="1">Membrane</location>
        <topology evidence="1">Multi-pass membrane protein</topology>
    </subcellularLocation>
</comment>
<comment type="caution">
    <text evidence="8">The sequence shown here is derived from an EMBL/GenBank/DDBJ whole genome shotgun (WGS) entry which is preliminary data.</text>
</comment>
<feature type="transmembrane region" description="Helical" evidence="7">
    <location>
        <begin position="353"/>
        <end position="376"/>
    </location>
</feature>
<keyword evidence="4 7" id="KW-1133">Transmembrane helix</keyword>
<feature type="transmembrane region" description="Helical" evidence="7">
    <location>
        <begin position="285"/>
        <end position="303"/>
    </location>
</feature>
<dbReference type="Proteomes" id="UP001378592">
    <property type="component" value="Unassembled WGS sequence"/>
</dbReference>
<dbReference type="InterPro" id="IPR010291">
    <property type="entry name" value="Ion_channel_UNC-93"/>
</dbReference>
<feature type="transmembrane region" description="Helical" evidence="7">
    <location>
        <begin position="475"/>
        <end position="492"/>
    </location>
</feature>